<name>A0A6F8XWQ4_9ACTN</name>
<organism evidence="2 3">
    <name type="scientific">Phytohabitans flavus</name>
    <dbReference type="NCBI Taxonomy" id="1076124"/>
    <lineage>
        <taxon>Bacteria</taxon>
        <taxon>Bacillati</taxon>
        <taxon>Actinomycetota</taxon>
        <taxon>Actinomycetes</taxon>
        <taxon>Micromonosporales</taxon>
        <taxon>Micromonosporaceae</taxon>
    </lineage>
</organism>
<sequence length="260" mass="26380">MRSVGAVRIAFGLALALSVAAGCGGPAEVVKDPVAGVSSAPSASPSPTISAAQALTAAARKLNEQTLGIGVTTGGDLVVHGDVDPVAGKARMIVSVLSSRPIVGMELVLTDGVMYAKVAQMPGVPYGWMRLDGKALSGTHLDVLPEKDPAGASQLLAGLVSAERDGSGGFRGTLDLTNVPTAAAYRLKGLGDRAKAVPFTARVNDRGQLTLLDIDLEAVVPGARNIKAQYTDFGQPISVTPPPAAETIDAPADVVARLKA</sequence>
<evidence type="ECO:0000256" key="1">
    <source>
        <dbReference type="SAM" id="SignalP"/>
    </source>
</evidence>
<dbReference type="KEGG" id="pfla:Pflav_046390"/>
<protein>
    <recommendedName>
        <fullName evidence="4">Lipoprotein</fullName>
    </recommendedName>
</protein>
<accession>A0A6F8XWQ4</accession>
<dbReference type="PROSITE" id="PS51257">
    <property type="entry name" value="PROKAR_LIPOPROTEIN"/>
    <property type="match status" value="1"/>
</dbReference>
<reference evidence="2 3" key="2">
    <citation type="submission" date="2020-03" db="EMBL/GenBank/DDBJ databases">
        <authorList>
            <person name="Ichikawa N."/>
            <person name="Kimura A."/>
            <person name="Kitahashi Y."/>
            <person name="Uohara A."/>
        </authorList>
    </citation>
    <scope>NUCLEOTIDE SEQUENCE [LARGE SCALE GENOMIC DNA]</scope>
    <source>
        <strain evidence="2 3">NBRC 107702</strain>
    </source>
</reference>
<keyword evidence="3" id="KW-1185">Reference proteome</keyword>
<dbReference type="EMBL" id="AP022870">
    <property type="protein sequence ID" value="BCB78229.1"/>
    <property type="molecule type" value="Genomic_DNA"/>
</dbReference>
<dbReference type="Gene3D" id="2.50.20.20">
    <property type="match status" value="1"/>
</dbReference>
<evidence type="ECO:0008006" key="4">
    <source>
        <dbReference type="Google" id="ProtNLM"/>
    </source>
</evidence>
<keyword evidence="1" id="KW-0732">Signal</keyword>
<dbReference type="Proteomes" id="UP000502508">
    <property type="component" value="Chromosome"/>
</dbReference>
<evidence type="ECO:0000313" key="2">
    <source>
        <dbReference type="EMBL" id="BCB78229.1"/>
    </source>
</evidence>
<reference evidence="2 3" key="1">
    <citation type="submission" date="2020-03" db="EMBL/GenBank/DDBJ databases">
        <title>Whole genome shotgun sequence of Phytohabitans flavus NBRC 107702.</title>
        <authorList>
            <person name="Komaki H."/>
            <person name="Tamura T."/>
        </authorList>
    </citation>
    <scope>NUCLEOTIDE SEQUENCE [LARGE SCALE GENOMIC DNA]</scope>
    <source>
        <strain evidence="2 3">NBRC 107702</strain>
    </source>
</reference>
<proteinExistence type="predicted"/>
<dbReference type="InterPro" id="IPR029046">
    <property type="entry name" value="LolA/LolB/LppX"/>
</dbReference>
<evidence type="ECO:0000313" key="3">
    <source>
        <dbReference type="Proteomes" id="UP000502508"/>
    </source>
</evidence>
<dbReference type="SUPFAM" id="SSF89392">
    <property type="entry name" value="Prokaryotic lipoproteins and lipoprotein localization factors"/>
    <property type="match status" value="1"/>
</dbReference>
<dbReference type="AlphaFoldDB" id="A0A6F8XWQ4"/>
<feature type="signal peptide" evidence="1">
    <location>
        <begin position="1"/>
        <end position="21"/>
    </location>
</feature>
<gene>
    <name evidence="2" type="ORF">Pflav_046390</name>
</gene>
<feature type="chain" id="PRO_5038578794" description="Lipoprotein" evidence="1">
    <location>
        <begin position="22"/>
        <end position="260"/>
    </location>
</feature>